<name>A0A085NA12_9BILA</name>
<feature type="region of interest" description="Disordered" evidence="1">
    <location>
        <begin position="45"/>
        <end position="65"/>
    </location>
</feature>
<organism evidence="3">
    <name type="scientific">Trichuris suis</name>
    <name type="common">pig whipworm</name>
    <dbReference type="NCBI Taxonomy" id="68888"/>
    <lineage>
        <taxon>Eukaryota</taxon>
        <taxon>Metazoa</taxon>
        <taxon>Ecdysozoa</taxon>
        <taxon>Nematoda</taxon>
        <taxon>Enoplea</taxon>
        <taxon>Dorylaimia</taxon>
        <taxon>Trichinellida</taxon>
        <taxon>Trichuridae</taxon>
        <taxon>Trichuris</taxon>
    </lineage>
</organism>
<sequence length="65" mass="7114">MMDDVRNGGVNNRNVNHANNKLSIIGTMGCQSWLRETSGWDGRGLEESYGSGREEVGATTTTLRL</sequence>
<dbReference type="EMBL" id="KL367526">
    <property type="protein sequence ID" value="KFD66308.1"/>
    <property type="molecule type" value="Genomic_DNA"/>
</dbReference>
<reference evidence="3 4" key="1">
    <citation type="journal article" date="2014" name="Nat. Genet.">
        <title>Genome and transcriptome of the porcine whipworm Trichuris suis.</title>
        <authorList>
            <person name="Jex A.R."/>
            <person name="Nejsum P."/>
            <person name="Schwarz E.M."/>
            <person name="Hu L."/>
            <person name="Young N.D."/>
            <person name="Hall R.S."/>
            <person name="Korhonen P.K."/>
            <person name="Liao S."/>
            <person name="Thamsborg S."/>
            <person name="Xia J."/>
            <person name="Xu P."/>
            <person name="Wang S."/>
            <person name="Scheerlinck J.P."/>
            <person name="Hofmann A."/>
            <person name="Sternberg P.W."/>
            <person name="Wang J."/>
            <person name="Gasser R.B."/>
        </authorList>
    </citation>
    <scope>NUCLEOTIDE SEQUENCE [LARGE SCALE GENOMIC DNA]</scope>
    <source>
        <strain evidence="3">DCEP-RM93F</strain>
        <strain evidence="2">DCEP-RM93M</strain>
    </source>
</reference>
<accession>A0A085NA12</accession>
<protein>
    <submittedName>
        <fullName evidence="3">Uncharacterized protein</fullName>
    </submittedName>
</protein>
<evidence type="ECO:0000313" key="2">
    <source>
        <dbReference type="EMBL" id="KFD49655.1"/>
    </source>
</evidence>
<evidence type="ECO:0000313" key="4">
    <source>
        <dbReference type="Proteomes" id="UP000030764"/>
    </source>
</evidence>
<dbReference type="AlphaFoldDB" id="A0A085NA12"/>
<dbReference type="Proteomes" id="UP000030758">
    <property type="component" value="Unassembled WGS sequence"/>
</dbReference>
<dbReference type="Proteomes" id="UP000030764">
    <property type="component" value="Unassembled WGS sequence"/>
</dbReference>
<dbReference type="EMBL" id="KL363266">
    <property type="protein sequence ID" value="KFD49655.1"/>
    <property type="molecule type" value="Genomic_DNA"/>
</dbReference>
<proteinExistence type="predicted"/>
<evidence type="ECO:0000256" key="1">
    <source>
        <dbReference type="SAM" id="MobiDB-lite"/>
    </source>
</evidence>
<gene>
    <name evidence="2" type="ORF">M513_09487</name>
    <name evidence="3" type="ORF">M514_09487</name>
</gene>
<evidence type="ECO:0000313" key="3">
    <source>
        <dbReference type="EMBL" id="KFD66308.1"/>
    </source>
</evidence>
<keyword evidence="4" id="KW-1185">Reference proteome</keyword>